<keyword evidence="2" id="KW-1185">Reference proteome</keyword>
<proteinExistence type="predicted"/>
<gene>
    <name evidence="1" type="ORF">PM085_15790</name>
</gene>
<dbReference type="EMBL" id="JAQLUK010000027">
    <property type="protein sequence ID" value="MDB2293719.1"/>
    <property type="molecule type" value="Genomic_DNA"/>
</dbReference>
<protein>
    <submittedName>
        <fullName evidence="1">Glycosyltransferase</fullName>
        <ecNumber evidence="1">2.4.-.-</ecNumber>
    </submittedName>
</protein>
<evidence type="ECO:0000313" key="1">
    <source>
        <dbReference type="EMBL" id="MDB2293719.1"/>
    </source>
</evidence>
<dbReference type="GO" id="GO:0016757">
    <property type="term" value="F:glycosyltransferase activity"/>
    <property type="evidence" value="ECO:0007669"/>
    <property type="project" value="UniProtKB-KW"/>
</dbReference>
<dbReference type="SUPFAM" id="SSF53756">
    <property type="entry name" value="UDP-Glycosyltransferase/glycogen phosphorylase"/>
    <property type="match status" value="1"/>
</dbReference>
<dbReference type="Pfam" id="PF13692">
    <property type="entry name" value="Glyco_trans_1_4"/>
    <property type="match status" value="1"/>
</dbReference>
<evidence type="ECO:0000313" key="2">
    <source>
        <dbReference type="Proteomes" id="UP001210528"/>
    </source>
</evidence>
<organism evidence="1 2">
    <name type="scientific">Halorubrum ezzemoulense</name>
    <name type="common">Halorubrum chaoviator</name>
    <dbReference type="NCBI Taxonomy" id="337243"/>
    <lineage>
        <taxon>Archaea</taxon>
        <taxon>Methanobacteriati</taxon>
        <taxon>Methanobacteriota</taxon>
        <taxon>Stenosarchaea group</taxon>
        <taxon>Halobacteria</taxon>
        <taxon>Halobacteriales</taxon>
        <taxon>Haloferacaceae</taxon>
        <taxon>Halorubrum</taxon>
    </lineage>
</organism>
<dbReference type="EC" id="2.4.-.-" evidence="1"/>
<sequence>MSRPDAHSDIDVLNAASRIRHDADPSVAICYPSPDRVDKVARPLRAAGVDVTIEPADAHSRDVIVMDTPGARMIDPLLRADDDTAVVWRLRGNTWRASRYWRLGALKSAVSTRWLFPRLDGAVPAGSHLASEFQARTQTTATDAIGLPIDPDAWPEPDHTDETLRLVTLTNADYRGKVDPIVERVGLVNDLLAKTGGEWLIGGDGRFEDALADACRDATHVRYGGFIDAEAALADANVLFHPSEFDIQVPNAVLEGMASGLPVVATPFPPFVDHRRIRTPRSDGELVELLRGLVDPGLRAAEGERNVAYARDAHDPETLGEQYRRFFAEVTR</sequence>
<dbReference type="Gene3D" id="3.40.50.2000">
    <property type="entry name" value="Glycogen Phosphorylase B"/>
    <property type="match status" value="2"/>
</dbReference>
<dbReference type="RefSeq" id="WP_271970479.1">
    <property type="nucleotide sequence ID" value="NZ_JAQLUK010000027.1"/>
</dbReference>
<keyword evidence="1" id="KW-0328">Glycosyltransferase</keyword>
<reference evidence="1 2" key="1">
    <citation type="submission" date="2023-01" db="EMBL/GenBank/DDBJ databases">
        <title>Halorubrum ezzemoulense from Santa Pola, Spain.</title>
        <authorList>
            <person name="Feng Y."/>
            <person name="Louyakis A.S."/>
            <person name="Gogarten J.P."/>
        </authorList>
    </citation>
    <scope>NUCLEOTIDE SEQUENCE [LARGE SCALE GENOMIC DNA]</scope>
    <source>
        <strain evidence="1 2">AMM015</strain>
    </source>
</reference>
<accession>A0ABT4Z6A8</accession>
<dbReference type="Proteomes" id="UP001210528">
    <property type="component" value="Unassembled WGS sequence"/>
</dbReference>
<name>A0ABT4Z6A8_HALEZ</name>
<comment type="caution">
    <text evidence="1">The sequence shown here is derived from an EMBL/GenBank/DDBJ whole genome shotgun (WGS) entry which is preliminary data.</text>
</comment>
<keyword evidence="1" id="KW-0808">Transferase</keyword>